<dbReference type="EMBL" id="CAWUFR010000831">
    <property type="protein sequence ID" value="CAK6981482.1"/>
    <property type="molecule type" value="Genomic_DNA"/>
</dbReference>
<organism evidence="1 2">
    <name type="scientific">Scomber scombrus</name>
    <name type="common">Atlantic mackerel</name>
    <name type="synonym">Scomber vernalis</name>
    <dbReference type="NCBI Taxonomy" id="13677"/>
    <lineage>
        <taxon>Eukaryota</taxon>
        <taxon>Metazoa</taxon>
        <taxon>Chordata</taxon>
        <taxon>Craniata</taxon>
        <taxon>Vertebrata</taxon>
        <taxon>Euteleostomi</taxon>
        <taxon>Actinopterygii</taxon>
        <taxon>Neopterygii</taxon>
        <taxon>Teleostei</taxon>
        <taxon>Neoteleostei</taxon>
        <taxon>Acanthomorphata</taxon>
        <taxon>Pelagiaria</taxon>
        <taxon>Scombriformes</taxon>
        <taxon>Scombridae</taxon>
        <taxon>Scomber</taxon>
    </lineage>
</organism>
<keyword evidence="2" id="KW-1185">Reference proteome</keyword>
<evidence type="ECO:0000313" key="1">
    <source>
        <dbReference type="EMBL" id="CAK6981482.1"/>
    </source>
</evidence>
<protein>
    <submittedName>
        <fullName evidence="1">Uncharacterized protein</fullName>
    </submittedName>
</protein>
<dbReference type="Proteomes" id="UP001314229">
    <property type="component" value="Unassembled WGS sequence"/>
</dbReference>
<name>A0AAV1QEV8_SCOSC</name>
<sequence length="75" mass="8840">MLDPIKERSEGQRLQGTRERITLLYVSLGYYHSFEYLASLQYDMSVLLLIMYRPPKYNSEIWSDFAALLSNICID</sequence>
<gene>
    <name evidence="1" type="ORF">FSCOSCO3_A037818</name>
</gene>
<proteinExistence type="predicted"/>
<comment type="caution">
    <text evidence="1">The sequence shown here is derived from an EMBL/GenBank/DDBJ whole genome shotgun (WGS) entry which is preliminary data.</text>
</comment>
<dbReference type="AlphaFoldDB" id="A0AAV1QEV8"/>
<accession>A0AAV1QEV8</accession>
<evidence type="ECO:0000313" key="2">
    <source>
        <dbReference type="Proteomes" id="UP001314229"/>
    </source>
</evidence>
<reference evidence="1 2" key="1">
    <citation type="submission" date="2024-01" db="EMBL/GenBank/DDBJ databases">
        <authorList>
            <person name="Alioto T."/>
            <person name="Alioto T."/>
            <person name="Gomez Garrido J."/>
        </authorList>
    </citation>
    <scope>NUCLEOTIDE SEQUENCE [LARGE SCALE GENOMIC DNA]</scope>
</reference>